<dbReference type="Proteomes" id="UP001201844">
    <property type="component" value="Unassembled WGS sequence"/>
</dbReference>
<dbReference type="InterPro" id="IPR011042">
    <property type="entry name" value="6-blade_b-propeller_TolB-like"/>
</dbReference>
<dbReference type="InterPro" id="IPR018119">
    <property type="entry name" value="Strictosidine_synth_cons-reg"/>
</dbReference>
<evidence type="ECO:0000313" key="5">
    <source>
        <dbReference type="EMBL" id="MCJ8150135.1"/>
    </source>
</evidence>
<proteinExistence type="inferred from homology"/>
<dbReference type="Gene3D" id="2.120.10.30">
    <property type="entry name" value="TolB, C-terminal domain"/>
    <property type="match status" value="1"/>
</dbReference>
<comment type="caution">
    <text evidence="5">The sequence shown here is derived from an EMBL/GenBank/DDBJ whole genome shotgun (WGS) entry which is preliminary data.</text>
</comment>
<evidence type="ECO:0000256" key="1">
    <source>
        <dbReference type="ARBA" id="ARBA00009191"/>
    </source>
</evidence>
<keyword evidence="3" id="KW-0325">Glycoprotein</keyword>
<evidence type="ECO:0000259" key="4">
    <source>
        <dbReference type="Pfam" id="PF03088"/>
    </source>
</evidence>
<evidence type="ECO:0000313" key="6">
    <source>
        <dbReference type="Proteomes" id="UP001201844"/>
    </source>
</evidence>
<keyword evidence="2" id="KW-0597">Phosphoprotein</keyword>
<keyword evidence="6" id="KW-1185">Reference proteome</keyword>
<keyword evidence="5" id="KW-0614">Plasmid</keyword>
<dbReference type="Pfam" id="PF03088">
    <property type="entry name" value="Str_synth"/>
    <property type="match status" value="1"/>
</dbReference>
<protein>
    <recommendedName>
        <fullName evidence="4">Strictosidine synthase conserved region domain-containing protein</fullName>
    </recommendedName>
</protein>
<gene>
    <name evidence="5" type="ORF">MKI86_13375</name>
</gene>
<dbReference type="EMBL" id="JAKVIN010000005">
    <property type="protein sequence ID" value="MCJ8150135.1"/>
    <property type="molecule type" value="Genomic_DNA"/>
</dbReference>
<sequence length="356" mass="38366">MTLLDRLLDPFRGEAITIPPYDGAWKPNTDIETAARVASLPEADNLVQDAEGEIWLTAGYALYRLDARNPTPVERFSSPVTALAAPPRGGLAIATADGGLMLRRNGETQDLRAAFPAVVSATALLAGDDNTLLVAQGSAHSAATDWVQALMRKQRDGAIWRLDLSSGKAERIADGLAFPAGLALDENGAPVVAEAFAHRIISLAGARARTVLDRIPGYPGRLAPAHDGGWWLAVFAPRNRLIELVLREDRFRADMIATVPQDYWIAPALRSGESFLEPLQRGGVRTMGVRKPWAPARSYGLVARLDAQFQPVGSHHSRADGHRHGAVSVLDLPNARLVAFKGAGEIVDIRKREPLA</sequence>
<name>A0ABT0CNG4_9HYPH</name>
<dbReference type="PANTHER" id="PTHR10426">
    <property type="entry name" value="STRICTOSIDINE SYNTHASE-RELATED"/>
    <property type="match status" value="1"/>
</dbReference>
<accession>A0ABT0CNG4</accession>
<evidence type="ECO:0000256" key="2">
    <source>
        <dbReference type="ARBA" id="ARBA00022553"/>
    </source>
</evidence>
<feature type="domain" description="Strictosidine synthase conserved region" evidence="4">
    <location>
        <begin position="132"/>
        <end position="197"/>
    </location>
</feature>
<dbReference type="PANTHER" id="PTHR10426:SF88">
    <property type="entry name" value="ADIPOCYTE PLASMA MEMBRANE-ASSOCIATED PROTEIN HEMOMUCIN-RELATED"/>
    <property type="match status" value="1"/>
</dbReference>
<dbReference type="SUPFAM" id="SSF63829">
    <property type="entry name" value="Calcium-dependent phosphotriesterase"/>
    <property type="match status" value="1"/>
</dbReference>
<organism evidence="5 6">
    <name type="scientific">Shinella sedimenti</name>
    <dbReference type="NCBI Taxonomy" id="2919913"/>
    <lineage>
        <taxon>Bacteria</taxon>
        <taxon>Pseudomonadati</taxon>
        <taxon>Pseudomonadota</taxon>
        <taxon>Alphaproteobacteria</taxon>
        <taxon>Hyphomicrobiales</taxon>
        <taxon>Rhizobiaceae</taxon>
        <taxon>Shinella</taxon>
    </lineage>
</organism>
<geneLocation type="plasmid" evidence="5">
    <name>unnamed</name>
</geneLocation>
<evidence type="ECO:0000256" key="3">
    <source>
        <dbReference type="ARBA" id="ARBA00023180"/>
    </source>
</evidence>
<comment type="similarity">
    <text evidence="1">Belongs to the strictosidine synthase family.</text>
</comment>
<dbReference type="RefSeq" id="WP_241601406.1">
    <property type="nucleotide sequence ID" value="NZ_JAKVIN010000005.1"/>
</dbReference>
<reference evidence="5 6" key="1">
    <citation type="submission" date="2022-02" db="EMBL/GenBank/DDBJ databases">
        <title>Shinella B3.7 sp. nov., isolated from Sediment (Zhairuo Island).</title>
        <authorList>
            <person name="Chen G."/>
        </authorList>
    </citation>
    <scope>NUCLEOTIDE SEQUENCE [LARGE SCALE GENOMIC DNA]</scope>
    <source>
        <strain evidence="5 6">B3.7</strain>
        <plasmid evidence="5">unnamed</plasmid>
    </source>
</reference>